<dbReference type="Pfam" id="PF02931">
    <property type="entry name" value="Neur_chan_LBD"/>
    <property type="match status" value="1"/>
</dbReference>
<evidence type="ECO:0000256" key="3">
    <source>
        <dbReference type="ARBA" id="ARBA00022692"/>
    </source>
</evidence>
<feature type="domain" description="Neurotransmitter-gated ion-channel ligand-binding" evidence="7">
    <location>
        <begin position="3"/>
        <end position="177"/>
    </location>
</feature>
<gene>
    <name evidence="8" type="ORF">OSB1V03_LOCUS7713</name>
</gene>
<dbReference type="InterPro" id="IPR006202">
    <property type="entry name" value="Neur_chan_lig-bd"/>
</dbReference>
<evidence type="ECO:0000256" key="4">
    <source>
        <dbReference type="ARBA" id="ARBA00022989"/>
    </source>
</evidence>
<dbReference type="InterPro" id="IPR018000">
    <property type="entry name" value="Neurotransmitter_ion_chnl_CS"/>
</dbReference>
<dbReference type="OrthoDB" id="3176171at2759"/>
<dbReference type="InterPro" id="IPR005045">
    <property type="entry name" value="CDC50/LEM3_fam"/>
</dbReference>
<dbReference type="PROSITE" id="PS00236">
    <property type="entry name" value="NEUROTR_ION_CHANNEL"/>
    <property type="match status" value="1"/>
</dbReference>
<keyword evidence="3 6" id="KW-0812">Transmembrane</keyword>
<comment type="similarity">
    <text evidence="2">Belongs to the CDC50/LEM3 family.</text>
</comment>
<proteinExistence type="inferred from homology"/>
<evidence type="ECO:0000256" key="6">
    <source>
        <dbReference type="SAM" id="Phobius"/>
    </source>
</evidence>
<dbReference type="GO" id="GO:0005794">
    <property type="term" value="C:Golgi apparatus"/>
    <property type="evidence" value="ECO:0007669"/>
    <property type="project" value="TreeGrafter"/>
</dbReference>
<dbReference type="AlphaFoldDB" id="A0A7R9KQA3"/>
<accession>A0A7R9KQA3</accession>
<keyword evidence="4 6" id="KW-1133">Transmembrane helix</keyword>
<dbReference type="InterPro" id="IPR038050">
    <property type="entry name" value="Neuro_actylchol_rec"/>
</dbReference>
<sequence>MPMASIDEINSEYSVILVMDLEWFDDGLVFDCPDDLVVLSMEPSLYSRIWTPKLGVPDVKEPGSVELSGQTVVAFKVRTDGYIFIRSRIQLKLFCQLNFKNYPFDEQKCSVKLESRSLSDDNVILKWREDKPFRNAERFNIIGFRLSGYELSNDTVQVIDLFEDDSVNRVIVTVSFTREWYHFWLDVYLPSALFVAMSWLSFWLEISAAPARITLVSYLYRSEKTRQQRVKTLQRDLSALSLASLASSTDPLITVSKYLDISDMCSKSKLMAPDLVDNLRRLSSATVSTTAHNLKKSLSKTDLSQSFMGRYLKIRCPYELADNIDRKSLNAFKQQRLPAWKPILTCGTVLPSFFLLGIVFITIGVGLLFLSSRVQQFELDYTNCWPLYGMSSCAQTLEDTPEVEGCKCWYKFELNEDFYSSVYIYYALNNYYQNHRMYENSMDSSQLDGQLTASSVCAPYQYKEVLGRQVPIVPCGMIGNSFFNDSFRIWRHDLITGLAEEVPLLFTGISWPSDQNQFSNPIGIWPPLEIVYANFTNPPNWRHRHIWQLDPHNPNNNGLRNEALIVWFRTAAFPEFRKLYARVNHLIGSVFEKSLPNGHYFLEISYIFVVEYLTTGVK</sequence>
<protein>
    <recommendedName>
        <fullName evidence="7">Neurotransmitter-gated ion-channel ligand-binding domain-containing protein</fullName>
    </recommendedName>
</protein>
<evidence type="ECO:0000256" key="1">
    <source>
        <dbReference type="ARBA" id="ARBA00004141"/>
    </source>
</evidence>
<dbReference type="GO" id="GO:0005886">
    <property type="term" value="C:plasma membrane"/>
    <property type="evidence" value="ECO:0007669"/>
    <property type="project" value="TreeGrafter"/>
</dbReference>
<evidence type="ECO:0000256" key="5">
    <source>
        <dbReference type="ARBA" id="ARBA00023136"/>
    </source>
</evidence>
<dbReference type="InterPro" id="IPR036719">
    <property type="entry name" value="Neuro-gated_channel_TM_sf"/>
</dbReference>
<keyword evidence="5 6" id="KW-0472">Membrane</keyword>
<evidence type="ECO:0000313" key="9">
    <source>
        <dbReference type="Proteomes" id="UP000759131"/>
    </source>
</evidence>
<comment type="subcellular location">
    <subcellularLocation>
        <location evidence="1">Membrane</location>
        <topology evidence="1">Multi-pass membrane protein</topology>
    </subcellularLocation>
</comment>
<dbReference type="Proteomes" id="UP000759131">
    <property type="component" value="Unassembled WGS sequence"/>
</dbReference>
<reference evidence="8" key="1">
    <citation type="submission" date="2020-11" db="EMBL/GenBank/DDBJ databases">
        <authorList>
            <person name="Tran Van P."/>
        </authorList>
    </citation>
    <scope>NUCLEOTIDE SEQUENCE</scope>
</reference>
<dbReference type="GO" id="GO:0005230">
    <property type="term" value="F:extracellular ligand-gated monoatomic ion channel activity"/>
    <property type="evidence" value="ECO:0007669"/>
    <property type="project" value="InterPro"/>
</dbReference>
<keyword evidence="9" id="KW-1185">Reference proteome</keyword>
<evidence type="ECO:0000256" key="2">
    <source>
        <dbReference type="ARBA" id="ARBA00009457"/>
    </source>
</evidence>
<dbReference type="GO" id="GO:0005783">
    <property type="term" value="C:endoplasmic reticulum"/>
    <property type="evidence" value="ECO:0007669"/>
    <property type="project" value="TreeGrafter"/>
</dbReference>
<name>A0A7R9KQA3_9ACAR</name>
<dbReference type="Gene3D" id="1.20.58.390">
    <property type="entry name" value="Neurotransmitter-gated ion-channel transmembrane domain"/>
    <property type="match status" value="1"/>
</dbReference>
<dbReference type="InterPro" id="IPR036734">
    <property type="entry name" value="Neur_chan_lig-bd_sf"/>
</dbReference>
<dbReference type="PANTHER" id="PTHR10926:SF0">
    <property type="entry name" value="CDC50, ISOFORM A"/>
    <property type="match status" value="1"/>
</dbReference>
<evidence type="ECO:0000313" key="8">
    <source>
        <dbReference type="EMBL" id="CAD7627283.1"/>
    </source>
</evidence>
<organism evidence="8">
    <name type="scientific">Medioppia subpectinata</name>
    <dbReference type="NCBI Taxonomy" id="1979941"/>
    <lineage>
        <taxon>Eukaryota</taxon>
        <taxon>Metazoa</taxon>
        <taxon>Ecdysozoa</taxon>
        <taxon>Arthropoda</taxon>
        <taxon>Chelicerata</taxon>
        <taxon>Arachnida</taxon>
        <taxon>Acari</taxon>
        <taxon>Acariformes</taxon>
        <taxon>Sarcoptiformes</taxon>
        <taxon>Oribatida</taxon>
        <taxon>Brachypylina</taxon>
        <taxon>Oppioidea</taxon>
        <taxon>Oppiidae</taxon>
        <taxon>Medioppia</taxon>
    </lineage>
</organism>
<dbReference type="SUPFAM" id="SSF63712">
    <property type="entry name" value="Nicotinic receptor ligand binding domain-like"/>
    <property type="match status" value="1"/>
</dbReference>
<dbReference type="PANTHER" id="PTHR10926">
    <property type="entry name" value="CELL CYCLE CONTROL PROTEIN 50"/>
    <property type="match status" value="1"/>
</dbReference>
<evidence type="ECO:0000259" key="7">
    <source>
        <dbReference type="Pfam" id="PF02931"/>
    </source>
</evidence>
<dbReference type="SUPFAM" id="SSF90112">
    <property type="entry name" value="Neurotransmitter-gated ion-channel transmembrane pore"/>
    <property type="match status" value="1"/>
</dbReference>
<dbReference type="EMBL" id="CAJPIZ010004598">
    <property type="protein sequence ID" value="CAG2107713.1"/>
    <property type="molecule type" value="Genomic_DNA"/>
</dbReference>
<dbReference type="Gene3D" id="2.70.170.10">
    <property type="entry name" value="Neurotransmitter-gated ion-channel ligand-binding domain"/>
    <property type="match status" value="1"/>
</dbReference>
<feature type="transmembrane region" description="Helical" evidence="6">
    <location>
        <begin position="343"/>
        <end position="370"/>
    </location>
</feature>
<dbReference type="EMBL" id="OC859173">
    <property type="protein sequence ID" value="CAD7627283.1"/>
    <property type="molecule type" value="Genomic_DNA"/>
</dbReference>
<dbReference type="Pfam" id="PF03381">
    <property type="entry name" value="CDC50"/>
    <property type="match status" value="1"/>
</dbReference>